<proteinExistence type="predicted"/>
<dbReference type="EMBL" id="JABFCR010000042">
    <property type="protein sequence ID" value="NNU34359.1"/>
    <property type="molecule type" value="Genomic_DNA"/>
</dbReference>
<accession>A0ABX1W298</accession>
<evidence type="ECO:0000313" key="1">
    <source>
        <dbReference type="EMBL" id="NNU34359.1"/>
    </source>
</evidence>
<dbReference type="RefSeq" id="WP_175270040.1">
    <property type="nucleotide sequence ID" value="NZ_JABFCR010000042.1"/>
</dbReference>
<protein>
    <recommendedName>
        <fullName evidence="3">Bacterial surface antigen (D15) domain-containing protein</fullName>
    </recommendedName>
</protein>
<evidence type="ECO:0000313" key="2">
    <source>
        <dbReference type="Proteomes" id="UP000566071"/>
    </source>
</evidence>
<gene>
    <name evidence="1" type="ORF">HK413_09780</name>
</gene>
<keyword evidence="2" id="KW-1185">Reference proteome</keyword>
<comment type="caution">
    <text evidence="1">The sequence shown here is derived from an EMBL/GenBank/DDBJ whole genome shotgun (WGS) entry which is preliminary data.</text>
</comment>
<reference evidence="1 2" key="1">
    <citation type="submission" date="2020-05" db="EMBL/GenBank/DDBJ databases">
        <authorList>
            <person name="Khan S.A."/>
            <person name="Jeon C.O."/>
            <person name="Chun B.H."/>
        </authorList>
    </citation>
    <scope>NUCLEOTIDE SEQUENCE [LARGE SCALE GENOMIC DNA]</scope>
    <source>
        <strain evidence="1 2">S1162</strain>
    </source>
</reference>
<evidence type="ECO:0008006" key="3">
    <source>
        <dbReference type="Google" id="ProtNLM"/>
    </source>
</evidence>
<dbReference type="Proteomes" id="UP000566071">
    <property type="component" value="Unassembled WGS sequence"/>
</dbReference>
<name>A0ABX1W298_9SPHI</name>
<dbReference type="InterPro" id="IPR043741">
    <property type="entry name" value="DUF5686"/>
</dbReference>
<dbReference type="Pfam" id="PF18939">
    <property type="entry name" value="DUF5686"/>
    <property type="match status" value="1"/>
</dbReference>
<organism evidence="1 2">
    <name type="scientific">Mucilaginibacter humi</name>
    <dbReference type="NCBI Taxonomy" id="2732510"/>
    <lineage>
        <taxon>Bacteria</taxon>
        <taxon>Pseudomonadati</taxon>
        <taxon>Bacteroidota</taxon>
        <taxon>Sphingobacteriia</taxon>
        <taxon>Sphingobacteriales</taxon>
        <taxon>Sphingobacteriaceae</taxon>
        <taxon>Mucilaginibacter</taxon>
    </lineage>
</organism>
<sequence>MLIRGRYRSARSRIFFSFNSREGPRLELGARSTPRLDSTFYFEGYGAYGTGDHRVKGNATGYISLNKIAPYRFPNNYIKLSYLYDVDVPGHTFSVTNRPTAFSSFQTGKTNYWLYSKTFELQYVRDFENHFSYNVGYKNWQQTPTAALVYQHNDDGNLVNSLTTSEVNLHMRYAPHEELIRGSRTRHSIHNPYPVYDVLINRSLGGSYTYTDIGINIYKRFYLSQAGFTDVTLLGGYVQGKVPFPLLNISPANQSLAYKRDAYNEMNYPEFVSDHYAGLNFTHTFNGFILNKIPLIKHLKWREFLSAKILYGGLRTENDPAQSEGLYRFPPAVYALGNTPYVEAGIGIGNILKCLRVDFIRRLTYLDHPGASTYGIKFSFQPEF</sequence>